<dbReference type="SMART" id="SM00475">
    <property type="entry name" value="53EXOc"/>
    <property type="match status" value="1"/>
</dbReference>
<evidence type="ECO:0000313" key="5">
    <source>
        <dbReference type="Proteomes" id="UP000029228"/>
    </source>
</evidence>
<dbReference type="STRING" id="990268.JCM19235_1340"/>
<dbReference type="Proteomes" id="UP000029228">
    <property type="component" value="Unassembled WGS sequence"/>
</dbReference>
<dbReference type="GO" id="GO:0033567">
    <property type="term" value="P:DNA replication, Okazaki fragment processing"/>
    <property type="evidence" value="ECO:0007669"/>
    <property type="project" value="InterPro"/>
</dbReference>
<dbReference type="GO" id="GO:0003887">
    <property type="term" value="F:DNA-directed DNA polymerase activity"/>
    <property type="evidence" value="ECO:0007669"/>
    <property type="project" value="UniProtKB-EC"/>
</dbReference>
<dbReference type="InterPro" id="IPR038969">
    <property type="entry name" value="FEN"/>
</dbReference>
<keyword evidence="2" id="KW-0378">Hydrolase</keyword>
<sequence>MNIRSLKNRVKSAQFMYLWDRKAQFRYDLCPDYKGKRNDTPEKVKAKEDYHSQQPYIEKMLGLLGIPQVHHDGLEADDLGYYLALHYAKKGYEVVLVTSDKDWLQMVAKHENISWYDPRFDRSCNHALFSEQTGFATAEAYVDSKCLIGDKSDNIDGIDGLGQKASELVLAKWGSVRAMLAEHKALGEFSKENIGAEFGRYIKKLNGFCSNPELVKRYVRNRKLMDLSLAPKPENIQIVKTKKNPDGFFELCEELAFHSVIAKREVFENTFFKGAA</sequence>
<evidence type="ECO:0000313" key="4">
    <source>
        <dbReference type="EMBL" id="GAL23039.1"/>
    </source>
</evidence>
<keyword evidence="4" id="KW-0808">Transferase</keyword>
<dbReference type="Pfam" id="PF02739">
    <property type="entry name" value="5_3_exonuc_N"/>
    <property type="match status" value="1"/>
</dbReference>
<proteinExistence type="predicted"/>
<dbReference type="InterPro" id="IPR002421">
    <property type="entry name" value="5-3_exonuclease"/>
</dbReference>
<dbReference type="AlphaFoldDB" id="A0A090S967"/>
<dbReference type="OrthoDB" id="9806424at2"/>
<dbReference type="SUPFAM" id="SSF47807">
    <property type="entry name" value="5' to 3' exonuclease, C-terminal subdomain"/>
    <property type="match status" value="1"/>
</dbReference>
<dbReference type="Gene3D" id="1.10.150.20">
    <property type="entry name" value="5' to 3' exonuclease, C-terminal subdomain"/>
    <property type="match status" value="1"/>
</dbReference>
<dbReference type="EMBL" id="BBMR01000017">
    <property type="protein sequence ID" value="GAL23039.1"/>
    <property type="molecule type" value="Genomic_DNA"/>
</dbReference>
<dbReference type="PANTHER" id="PTHR42646:SF2">
    <property type="entry name" value="5'-3' EXONUCLEASE FAMILY PROTEIN"/>
    <property type="match status" value="1"/>
</dbReference>
<dbReference type="GO" id="GO:0008409">
    <property type="term" value="F:5'-3' exonuclease activity"/>
    <property type="evidence" value="ECO:0007669"/>
    <property type="project" value="InterPro"/>
</dbReference>
<dbReference type="PANTHER" id="PTHR42646">
    <property type="entry name" value="FLAP ENDONUCLEASE XNI"/>
    <property type="match status" value="1"/>
</dbReference>
<accession>A0A090S967</accession>
<organism evidence="4 5">
    <name type="scientific">Vibrio maritimus</name>
    <dbReference type="NCBI Taxonomy" id="990268"/>
    <lineage>
        <taxon>Bacteria</taxon>
        <taxon>Pseudomonadati</taxon>
        <taxon>Pseudomonadota</taxon>
        <taxon>Gammaproteobacteria</taxon>
        <taxon>Vibrionales</taxon>
        <taxon>Vibrionaceae</taxon>
        <taxon>Vibrio</taxon>
    </lineage>
</organism>
<keyword evidence="4" id="KW-0548">Nucleotidyltransferase</keyword>
<dbReference type="InterPro" id="IPR036279">
    <property type="entry name" value="5-3_exonuclease_C_sf"/>
</dbReference>
<dbReference type="GO" id="GO:0003677">
    <property type="term" value="F:DNA binding"/>
    <property type="evidence" value="ECO:0007669"/>
    <property type="project" value="InterPro"/>
</dbReference>
<evidence type="ECO:0000256" key="2">
    <source>
        <dbReference type="ARBA" id="ARBA00022801"/>
    </source>
</evidence>
<keyword evidence="5" id="KW-1185">Reference proteome</keyword>
<reference evidence="4 5" key="1">
    <citation type="submission" date="2014-09" db="EMBL/GenBank/DDBJ databases">
        <title>Vibrio maritimus JCM 19235. (C45) whole genome shotgun sequence.</title>
        <authorList>
            <person name="Sawabe T."/>
            <person name="Meirelles P."/>
            <person name="Nakanishi M."/>
            <person name="Sayaka M."/>
            <person name="Hattori M."/>
            <person name="Ohkuma M."/>
        </authorList>
    </citation>
    <scope>NUCLEOTIDE SEQUENCE [LARGE SCALE GENOMIC DNA]</scope>
    <source>
        <strain evidence="5">JCM19235</strain>
    </source>
</reference>
<dbReference type="Gene3D" id="3.40.50.1010">
    <property type="entry name" value="5'-nuclease"/>
    <property type="match status" value="1"/>
</dbReference>
<evidence type="ECO:0000256" key="1">
    <source>
        <dbReference type="ARBA" id="ARBA00022722"/>
    </source>
</evidence>
<dbReference type="CDD" id="cd09860">
    <property type="entry name" value="PIN_T4-like"/>
    <property type="match status" value="1"/>
</dbReference>
<name>A0A090S967_9VIBR</name>
<gene>
    <name evidence="4" type="ORF">JCM19235_1340</name>
</gene>
<dbReference type="EC" id="2.7.7.7" evidence="4"/>
<dbReference type="InterPro" id="IPR029060">
    <property type="entry name" value="PIN-like_dom_sf"/>
</dbReference>
<dbReference type="GO" id="GO:0017108">
    <property type="term" value="F:5'-flap endonuclease activity"/>
    <property type="evidence" value="ECO:0007669"/>
    <property type="project" value="InterPro"/>
</dbReference>
<dbReference type="SUPFAM" id="SSF88723">
    <property type="entry name" value="PIN domain-like"/>
    <property type="match status" value="1"/>
</dbReference>
<keyword evidence="1" id="KW-0540">Nuclease</keyword>
<feature type="domain" description="5'-3' exonuclease" evidence="3">
    <location>
        <begin position="1"/>
        <end position="239"/>
    </location>
</feature>
<comment type="caution">
    <text evidence="4">The sequence shown here is derived from an EMBL/GenBank/DDBJ whole genome shotgun (WGS) entry which is preliminary data.</text>
</comment>
<protein>
    <submittedName>
        <fullName evidence="4">DNA polymerase I</fullName>
        <ecNumber evidence="4">2.7.7.7</ecNumber>
    </submittedName>
</protein>
<dbReference type="InterPro" id="IPR020046">
    <property type="entry name" value="5-3_exonucl_a-hlix_arch_N"/>
</dbReference>
<evidence type="ECO:0000259" key="3">
    <source>
        <dbReference type="SMART" id="SM00475"/>
    </source>
</evidence>